<accession>A0A6L3ZHC7</accession>
<organism evidence="1 2">
    <name type="scientific">Phaeocystidibacter marisrubri</name>
    <dbReference type="NCBI Taxonomy" id="1577780"/>
    <lineage>
        <taxon>Bacteria</taxon>
        <taxon>Pseudomonadati</taxon>
        <taxon>Bacteroidota</taxon>
        <taxon>Flavobacteriia</taxon>
        <taxon>Flavobacteriales</taxon>
        <taxon>Phaeocystidibacteraceae</taxon>
        <taxon>Phaeocystidibacter</taxon>
    </lineage>
</organism>
<dbReference type="EMBL" id="WBVQ01000001">
    <property type="protein sequence ID" value="KAB2817412.1"/>
    <property type="molecule type" value="Genomic_DNA"/>
</dbReference>
<dbReference type="Proteomes" id="UP000484164">
    <property type="component" value="Unassembled WGS sequence"/>
</dbReference>
<reference evidence="1 2" key="1">
    <citation type="submission" date="2019-10" db="EMBL/GenBank/DDBJ databases">
        <title>Genome sequence of Phaeocystidibacter marisrubri JCM30614 (type strain).</title>
        <authorList>
            <person name="Bowman J.P."/>
        </authorList>
    </citation>
    <scope>NUCLEOTIDE SEQUENCE [LARGE SCALE GENOMIC DNA]</scope>
    <source>
        <strain evidence="1 2">JCM 30614</strain>
    </source>
</reference>
<name>A0A6L3ZHC7_9FLAO</name>
<protein>
    <submittedName>
        <fullName evidence="1">Uncharacterized protein</fullName>
    </submittedName>
</protein>
<sequence length="276" mass="31825">MKKLLVFALFIPAISYSQPFISHDKMDVRISYTSGNAGFQREFNAANYEDFLVIPFQLEGVTNAEYSRPFENRYLTNSYSIGFHFPISSSRFFLETDVMYSEGEYYSDFFGPSTYNGNTPLNKLQVSESMTYKAGGLGLGVDFLSDEEFDLELVFKIYAGNRTWKLESTLMDMTDEKPHEALESSEFNFQHSLSIRWGQTIVPRFGYFIGFGVFQGYSYELDEVYRTELSSGQYDVKDGTNIRYHYMSGTQVDDIEKDVLKVSELSIQFGLFYTLE</sequence>
<keyword evidence="2" id="KW-1185">Reference proteome</keyword>
<evidence type="ECO:0000313" key="1">
    <source>
        <dbReference type="EMBL" id="KAB2817412.1"/>
    </source>
</evidence>
<dbReference type="RefSeq" id="WP_151691983.1">
    <property type="nucleotide sequence ID" value="NZ_BMGX01000002.1"/>
</dbReference>
<proteinExistence type="predicted"/>
<evidence type="ECO:0000313" key="2">
    <source>
        <dbReference type="Proteomes" id="UP000484164"/>
    </source>
</evidence>
<gene>
    <name evidence="1" type="ORF">F8C82_03175</name>
</gene>
<dbReference type="AlphaFoldDB" id="A0A6L3ZHC7"/>
<comment type="caution">
    <text evidence="1">The sequence shown here is derived from an EMBL/GenBank/DDBJ whole genome shotgun (WGS) entry which is preliminary data.</text>
</comment>